<evidence type="ECO:0008006" key="5">
    <source>
        <dbReference type="Google" id="ProtNLM"/>
    </source>
</evidence>
<dbReference type="Gene3D" id="1.10.405.10">
    <property type="entry name" value="Guanine Nucleotide Dissociation Inhibitor, domain 1"/>
    <property type="match status" value="1"/>
</dbReference>
<sequence length="538" mass="57816">MDFDTIVLGTGLSESILAAALSKAGFKVGHFDANPYYGGDDASLTVDDLRDWAESRKKNTNTVYLEAQRQRFSSISLTSSNVPRSRTFSISLSPTIIPSVGPLVDSLVASGVSRYGGFKLLESIAVFDQPSKVKPVPTSKEDVFKNKELSLVDKRRLMRFLLFAAGEFEGSNELAGQETQTFLTFLREKFSLANKVADAIAYALAFCTSPSDLTLPALQRIRRYLRSAGRYGPSPFLVGHYGGIGEIAQGFCRAAAVNGATYVLGRNIMSLNPPPKSLGSQANLRWSLSLDDLDEHPSSRIVAAQPAYISSSSPSSPGGRSARCVAIINTPIRFSEPPPELNDDVSVEDIGPGEIDTGLLIFPPSSVDSGSSTAAASCLITGEGSMATPSGHWILSFSIPMSEQDASREPEELLKPYLEAALTLTSSPSPDSPTKPLLTCYYLQTLPSANMVVLSGSPQPLFTVPSDIVVMSETADTAATHAEEAFWKIVKDLERKGVKPTKIKSEGEGERSEEGVGEEPQLITQFWPPLDSVGDDDD</sequence>
<dbReference type="Proteomes" id="UP001497453">
    <property type="component" value="Chromosome 2"/>
</dbReference>
<evidence type="ECO:0000256" key="1">
    <source>
        <dbReference type="ARBA" id="ARBA00005593"/>
    </source>
</evidence>
<evidence type="ECO:0000313" key="3">
    <source>
        <dbReference type="EMBL" id="CAL1701888.1"/>
    </source>
</evidence>
<dbReference type="SUPFAM" id="SSF54373">
    <property type="entry name" value="FAD-linked reductases, C-terminal domain"/>
    <property type="match status" value="1"/>
</dbReference>
<gene>
    <name evidence="3" type="ORF">GFSPODELE1_LOCUS3800</name>
</gene>
<feature type="compositionally biased region" description="Basic and acidic residues" evidence="2">
    <location>
        <begin position="498"/>
        <end position="514"/>
    </location>
</feature>
<keyword evidence="4" id="KW-1185">Reference proteome</keyword>
<dbReference type="PRINTS" id="PR00891">
    <property type="entry name" value="RABGDIREP"/>
</dbReference>
<accession>A0ABP1D4J7</accession>
<dbReference type="InterPro" id="IPR018203">
    <property type="entry name" value="GDP_dissociation_inhibitor"/>
</dbReference>
<comment type="similarity">
    <text evidence="1">Belongs to the Rab GDI family.</text>
</comment>
<organism evidence="3 4">
    <name type="scientific">Somion occarium</name>
    <dbReference type="NCBI Taxonomy" id="3059160"/>
    <lineage>
        <taxon>Eukaryota</taxon>
        <taxon>Fungi</taxon>
        <taxon>Dikarya</taxon>
        <taxon>Basidiomycota</taxon>
        <taxon>Agaricomycotina</taxon>
        <taxon>Agaricomycetes</taxon>
        <taxon>Polyporales</taxon>
        <taxon>Cerrenaceae</taxon>
        <taxon>Somion</taxon>
    </lineage>
</organism>
<dbReference type="Gene3D" id="3.50.50.60">
    <property type="entry name" value="FAD/NAD(P)-binding domain"/>
    <property type="match status" value="1"/>
</dbReference>
<protein>
    <recommendedName>
        <fullName evidence="5">Rab proteins geranylgeranyltransferase</fullName>
    </recommendedName>
</protein>
<reference evidence="4" key="1">
    <citation type="submission" date="2024-04" db="EMBL/GenBank/DDBJ databases">
        <authorList>
            <person name="Shaw F."/>
            <person name="Minotto A."/>
        </authorList>
    </citation>
    <scope>NUCLEOTIDE SEQUENCE [LARGE SCALE GENOMIC DNA]</scope>
</reference>
<dbReference type="Gene3D" id="3.30.519.10">
    <property type="entry name" value="Guanine Nucleotide Dissociation Inhibitor, domain 2"/>
    <property type="match status" value="1"/>
</dbReference>
<name>A0ABP1D4J7_9APHY</name>
<dbReference type="SUPFAM" id="SSF51905">
    <property type="entry name" value="FAD/NAD(P)-binding domain"/>
    <property type="match status" value="1"/>
</dbReference>
<proteinExistence type="inferred from homology"/>
<dbReference type="Pfam" id="PF00996">
    <property type="entry name" value="GDI"/>
    <property type="match status" value="1"/>
</dbReference>
<dbReference type="InterPro" id="IPR036188">
    <property type="entry name" value="FAD/NAD-bd_sf"/>
</dbReference>
<evidence type="ECO:0000256" key="2">
    <source>
        <dbReference type="SAM" id="MobiDB-lite"/>
    </source>
</evidence>
<dbReference type="EMBL" id="OZ037945">
    <property type="protein sequence ID" value="CAL1701888.1"/>
    <property type="molecule type" value="Genomic_DNA"/>
</dbReference>
<evidence type="ECO:0000313" key="4">
    <source>
        <dbReference type="Proteomes" id="UP001497453"/>
    </source>
</evidence>
<dbReference type="PANTHER" id="PTHR11787">
    <property type="entry name" value="RAB GDP-DISSOCIATION INHIBITOR"/>
    <property type="match status" value="1"/>
</dbReference>
<dbReference type="PANTHER" id="PTHR11787:SF4">
    <property type="entry name" value="CHM, RAB ESCORT PROTEIN 1"/>
    <property type="match status" value="1"/>
</dbReference>
<feature type="region of interest" description="Disordered" evidence="2">
    <location>
        <begin position="498"/>
        <end position="538"/>
    </location>
</feature>